<reference evidence="2" key="1">
    <citation type="submission" date="2013-07" db="EMBL/GenBank/DDBJ databases">
        <title>The Genome Sequence of Cryptococcus bestiolae CBS10118.</title>
        <authorList>
            <consortium name="The Broad Institute Genome Sequencing Platform"/>
            <person name="Cuomo C."/>
            <person name="Litvintseva A."/>
            <person name="Chen Y."/>
            <person name="Heitman J."/>
            <person name="Sun S."/>
            <person name="Springer D."/>
            <person name="Dromer F."/>
            <person name="Young S.K."/>
            <person name="Zeng Q."/>
            <person name="Gargeya S."/>
            <person name="Fitzgerald M."/>
            <person name="Abouelleil A."/>
            <person name="Alvarado L."/>
            <person name="Berlin A.M."/>
            <person name="Chapman S.B."/>
            <person name="Dewar J."/>
            <person name="Goldberg J."/>
            <person name="Griggs A."/>
            <person name="Gujja S."/>
            <person name="Hansen M."/>
            <person name="Howarth C."/>
            <person name="Imamovic A."/>
            <person name="Larimer J."/>
            <person name="McCowan C."/>
            <person name="Murphy C."/>
            <person name="Pearson M."/>
            <person name="Priest M."/>
            <person name="Roberts A."/>
            <person name="Saif S."/>
            <person name="Shea T."/>
            <person name="Sykes S."/>
            <person name="Wortman J."/>
            <person name="Nusbaum C."/>
            <person name="Birren B."/>
        </authorList>
    </citation>
    <scope>NUCLEOTIDE SEQUENCE [LARGE SCALE GENOMIC DNA]</scope>
    <source>
        <strain evidence="2">CBS 10118</strain>
    </source>
</reference>
<gene>
    <name evidence="2" type="ORF">I302_07329</name>
    <name evidence="3" type="ORF">I302_108303</name>
</gene>
<dbReference type="AlphaFoldDB" id="A0A1B9FW28"/>
<dbReference type="EMBL" id="KI894024">
    <property type="protein sequence ID" value="OCF22979.1"/>
    <property type="molecule type" value="Genomic_DNA"/>
</dbReference>
<dbReference type="Proteomes" id="UP000092730">
    <property type="component" value="Chromosome 7"/>
</dbReference>
<dbReference type="VEuPathDB" id="FungiDB:I302_07329"/>
<sequence>MPSSSTQESSAPISITSSQKTDNAPAPSKASSRPAQQPSFMSLNSLVHQIEHGSAQAGEYSKYQFPPPGQRNKAGGIPVVEYVPRSERIKSERSESDRSGQPSASSNREGEGVTQFRVEEKKDEQEDVWVL</sequence>
<evidence type="ECO:0000313" key="2">
    <source>
        <dbReference type="EMBL" id="OCF22979.1"/>
    </source>
</evidence>
<evidence type="ECO:0000256" key="1">
    <source>
        <dbReference type="SAM" id="MobiDB-lite"/>
    </source>
</evidence>
<feature type="compositionally biased region" description="Polar residues" evidence="1">
    <location>
        <begin position="1"/>
        <end position="22"/>
    </location>
</feature>
<keyword evidence="4" id="KW-1185">Reference proteome</keyword>
<dbReference type="KEGG" id="kbi:30211728"/>
<feature type="region of interest" description="Disordered" evidence="1">
    <location>
        <begin position="1"/>
        <end position="131"/>
    </location>
</feature>
<protein>
    <submittedName>
        <fullName evidence="2">Uncharacterized protein</fullName>
    </submittedName>
</protein>
<feature type="compositionally biased region" description="Basic and acidic residues" evidence="1">
    <location>
        <begin position="84"/>
        <end position="98"/>
    </location>
</feature>
<reference evidence="2" key="3">
    <citation type="submission" date="2014-01" db="EMBL/GenBank/DDBJ databases">
        <title>Evolution of pathogenesis and genome organization in the Tremellales.</title>
        <authorList>
            <person name="Cuomo C."/>
            <person name="Litvintseva A."/>
            <person name="Heitman J."/>
            <person name="Chen Y."/>
            <person name="Sun S."/>
            <person name="Springer D."/>
            <person name="Dromer F."/>
            <person name="Young S."/>
            <person name="Zeng Q."/>
            <person name="Chapman S."/>
            <person name="Gujja S."/>
            <person name="Saif S."/>
            <person name="Birren B."/>
        </authorList>
    </citation>
    <scope>NUCLEOTIDE SEQUENCE</scope>
    <source>
        <strain evidence="2">CBS 10118</strain>
    </source>
</reference>
<evidence type="ECO:0000313" key="4">
    <source>
        <dbReference type="Proteomes" id="UP000092730"/>
    </source>
</evidence>
<dbReference type="RefSeq" id="XP_019044049.1">
    <property type="nucleotide sequence ID" value="XM_019193926.1"/>
</dbReference>
<reference evidence="3" key="2">
    <citation type="submission" date="2013-07" db="EMBL/GenBank/DDBJ databases">
        <authorList>
            <consortium name="The Broad Institute Genome Sequencing Platform"/>
            <person name="Cuomo C."/>
            <person name="Litvintseva A."/>
            <person name="Chen Y."/>
            <person name="Heitman J."/>
            <person name="Sun S."/>
            <person name="Springer D."/>
            <person name="Dromer F."/>
            <person name="Young S.K."/>
            <person name="Zeng Q."/>
            <person name="Gargeya S."/>
            <person name="Fitzgerald M."/>
            <person name="Abouelleil A."/>
            <person name="Alvarado L."/>
            <person name="Berlin A.M."/>
            <person name="Chapman S.B."/>
            <person name="Dewar J."/>
            <person name="Goldberg J."/>
            <person name="Griggs A."/>
            <person name="Gujja S."/>
            <person name="Hansen M."/>
            <person name="Howarth C."/>
            <person name="Imamovic A."/>
            <person name="Larimer J."/>
            <person name="McCowan C."/>
            <person name="Murphy C."/>
            <person name="Pearson M."/>
            <person name="Priest M."/>
            <person name="Roberts A."/>
            <person name="Saif S."/>
            <person name="Shea T."/>
            <person name="Sykes S."/>
            <person name="Wortman J."/>
            <person name="Nusbaum C."/>
            <person name="Birren B."/>
        </authorList>
    </citation>
    <scope>NUCLEOTIDE SEQUENCE</scope>
    <source>
        <strain evidence="3">CBS 10118</strain>
    </source>
</reference>
<feature type="compositionally biased region" description="Low complexity" evidence="1">
    <location>
        <begin position="24"/>
        <end position="39"/>
    </location>
</feature>
<dbReference type="EMBL" id="CP144547">
    <property type="protein sequence ID" value="WVW86261.1"/>
    <property type="molecule type" value="Genomic_DNA"/>
</dbReference>
<reference evidence="3" key="4">
    <citation type="submission" date="2024-02" db="EMBL/GenBank/DDBJ databases">
        <title>Comparative genomics of Cryptococcus and Kwoniella reveals pathogenesis evolution and contrasting modes of karyotype evolution via chromosome fusion or intercentromeric recombination.</title>
        <authorList>
            <person name="Coelho M.A."/>
            <person name="David-Palma M."/>
            <person name="Shea T."/>
            <person name="Bowers K."/>
            <person name="McGinley-Smith S."/>
            <person name="Mohammad A.W."/>
            <person name="Gnirke A."/>
            <person name="Yurkov A.M."/>
            <person name="Nowrousian M."/>
            <person name="Sun S."/>
            <person name="Cuomo C.A."/>
            <person name="Heitman J."/>
        </authorList>
    </citation>
    <scope>NUCLEOTIDE SEQUENCE</scope>
    <source>
        <strain evidence="3">CBS 10118</strain>
    </source>
</reference>
<accession>A0A1B9FW28</accession>
<name>A0A1B9FW28_9TREE</name>
<organism evidence="2">
    <name type="scientific">Kwoniella bestiolae CBS 10118</name>
    <dbReference type="NCBI Taxonomy" id="1296100"/>
    <lineage>
        <taxon>Eukaryota</taxon>
        <taxon>Fungi</taxon>
        <taxon>Dikarya</taxon>
        <taxon>Basidiomycota</taxon>
        <taxon>Agaricomycotina</taxon>
        <taxon>Tremellomycetes</taxon>
        <taxon>Tremellales</taxon>
        <taxon>Cryptococcaceae</taxon>
        <taxon>Kwoniella</taxon>
    </lineage>
</organism>
<evidence type="ECO:0000313" key="3">
    <source>
        <dbReference type="EMBL" id="WVW86261.1"/>
    </source>
</evidence>
<dbReference type="GeneID" id="30211728"/>
<proteinExistence type="predicted"/>